<protein>
    <recommendedName>
        <fullName evidence="3">MG2 domain-containing protein</fullName>
    </recommendedName>
</protein>
<dbReference type="Proteomes" id="UP000198757">
    <property type="component" value="Unassembled WGS sequence"/>
</dbReference>
<dbReference type="STRING" id="1285928.SAMN04487894_103435"/>
<sequence length="860" mass="95985">DTMWMKGYILAANNNTITDSTGIAYIELINNAGEVVKRTAAPCYWGRFQSSIPLTADNFPQGSYTLRAYTSWMRNFGDSLLYESRFTIINPRADEWNARIREVKFTGSRITLTAGLTTNTLAPVARKKISVKIRAKNRNLLRLQTQTDGEGNLYIDTMLKNNPDNKDLVIEIADKEDLKIQVPVKAAGQSAIDLQFLPEGGSFIAGKEQRLGFKALNVYGKGMEAKGVIRDAQGQEVAKFATIHRGMGVVAFTPKNGSHYTAFPENGKPVPLPDPQPSGTLLQVQAAPASDSIRVMIDGTPDLYGRKYYFAATAAGISFARGSVTLSSKPIRLHIAKEMIPSGIARLTLYDSLMRPVNERAIFIWHKDPLQLSLVSDKEIYRKKDSVSLLLTAQTAGKQHLSGSFSIAVIDTSQVNINQQSENILSYMLLSSDLKGTIEDPYYYFQSPLPQAVDALMLTQGWVRYEWQPANFTFDREKEFMITGKATNIFNKPFARTKVTVFGKEGKNGVFLMDTTTNDKGVFTLEHFPYFTNDSISMVIEAFNKKGRAFNIGIELNEPTFPSYTNISTAIAQQNILLDTATAHFVNKQMDIRKLIRKNGDFLDEVVVKTTAAIAGSKNLNKNGGADQVVSEATLDKTPKQTLLDVLYKQVKGFRLSSPPRSTQLLYMINTNIVRFIIDGVDLHFFYNQEGGGGSMNDYQLFVDSYLKYFSAEDIRAIEIMNTSKYNSNYRSMYLTMEEQMNSGPATRDFSFVEITTRSGSGPFLKKTPGIYLYKPVAPVLAKQFYSPRYTTPDEKTVVPDLRTTVYWNPEVITDHNGKARVSFYTSESAGNYMIIVQGTNLAGGLGVLYQPLKLEETKN</sequence>
<organism evidence="1 2">
    <name type="scientific">Niabella drilacis (strain DSM 25811 / CCM 8410 / CCUG 62505 / LMG 26954 / E90)</name>
    <dbReference type="NCBI Taxonomy" id="1285928"/>
    <lineage>
        <taxon>Bacteria</taxon>
        <taxon>Pseudomonadati</taxon>
        <taxon>Bacteroidota</taxon>
        <taxon>Chitinophagia</taxon>
        <taxon>Chitinophagales</taxon>
        <taxon>Chitinophagaceae</taxon>
        <taxon>Niabella</taxon>
    </lineage>
</organism>
<feature type="non-terminal residue" evidence="1">
    <location>
        <position position="1"/>
    </location>
</feature>
<evidence type="ECO:0008006" key="3">
    <source>
        <dbReference type="Google" id="ProtNLM"/>
    </source>
</evidence>
<dbReference type="OrthoDB" id="679547at2"/>
<accession>A0A1G6NX71</accession>
<evidence type="ECO:0000313" key="2">
    <source>
        <dbReference type="Proteomes" id="UP000198757"/>
    </source>
</evidence>
<dbReference type="AlphaFoldDB" id="A0A1G6NX71"/>
<name>A0A1G6NX71_NIADE</name>
<keyword evidence="2" id="KW-1185">Reference proteome</keyword>
<evidence type="ECO:0000313" key="1">
    <source>
        <dbReference type="EMBL" id="SDC72630.1"/>
    </source>
</evidence>
<reference evidence="2" key="1">
    <citation type="submission" date="2016-10" db="EMBL/GenBank/DDBJ databases">
        <authorList>
            <person name="Varghese N."/>
            <person name="Submissions S."/>
        </authorList>
    </citation>
    <scope>NUCLEOTIDE SEQUENCE [LARGE SCALE GENOMIC DNA]</scope>
    <source>
        <strain evidence="2">DSM 25811 / CCM 8410 / LMG 26954 / E90</strain>
    </source>
</reference>
<dbReference type="RefSeq" id="WP_090389634.1">
    <property type="nucleotide sequence ID" value="NZ_FMZO01000003.1"/>
</dbReference>
<gene>
    <name evidence="1" type="ORF">SAMN04487894_103435</name>
</gene>
<proteinExistence type="predicted"/>
<dbReference type="EMBL" id="FMZO01000003">
    <property type="protein sequence ID" value="SDC72630.1"/>
    <property type="molecule type" value="Genomic_DNA"/>
</dbReference>